<reference evidence="3 4" key="1">
    <citation type="submission" date="2016-12" db="EMBL/GenBank/DDBJ databases">
        <title>Domibacillus antri genome sequencing.</title>
        <authorList>
            <person name="Verma A."/>
            <person name="Krishnamurthi S."/>
        </authorList>
    </citation>
    <scope>NUCLEOTIDE SEQUENCE [LARGE SCALE GENOMIC DNA]</scope>
    <source>
        <strain evidence="3 4">XD80</strain>
    </source>
</reference>
<dbReference type="Pfam" id="PF01381">
    <property type="entry name" value="HTH_3"/>
    <property type="match status" value="1"/>
</dbReference>
<dbReference type="PROSITE" id="PS50943">
    <property type="entry name" value="HTH_CROC1"/>
    <property type="match status" value="1"/>
</dbReference>
<dbReference type="GO" id="GO:0003677">
    <property type="term" value="F:DNA binding"/>
    <property type="evidence" value="ECO:0007669"/>
    <property type="project" value="UniProtKB-KW"/>
</dbReference>
<name>A0A1Q8Q2A2_9BACI</name>
<dbReference type="RefSeq" id="WP_075399527.1">
    <property type="nucleotide sequence ID" value="NZ_MSDU01000048.1"/>
</dbReference>
<dbReference type="SUPFAM" id="SSF47413">
    <property type="entry name" value="lambda repressor-like DNA-binding domains"/>
    <property type="match status" value="1"/>
</dbReference>
<dbReference type="PANTHER" id="PTHR46558:SF11">
    <property type="entry name" value="HTH-TYPE TRANSCRIPTIONAL REGULATOR XRE"/>
    <property type="match status" value="1"/>
</dbReference>
<dbReference type="SMART" id="SM00530">
    <property type="entry name" value="HTH_XRE"/>
    <property type="match status" value="1"/>
</dbReference>
<keyword evidence="1" id="KW-0238">DNA-binding</keyword>
<keyword evidence="4" id="KW-1185">Reference proteome</keyword>
<protein>
    <submittedName>
        <fullName evidence="3">Transcriptional regulator</fullName>
    </submittedName>
</protein>
<dbReference type="Proteomes" id="UP000185568">
    <property type="component" value="Unassembled WGS sequence"/>
</dbReference>
<dbReference type="PANTHER" id="PTHR46558">
    <property type="entry name" value="TRACRIPTIONAL REGULATORY PROTEIN-RELATED-RELATED"/>
    <property type="match status" value="1"/>
</dbReference>
<dbReference type="OrthoDB" id="72638at2"/>
<dbReference type="STRING" id="1714264.BTO30_15050"/>
<feature type="domain" description="HTH cro/C1-type" evidence="2">
    <location>
        <begin position="13"/>
        <end position="67"/>
    </location>
</feature>
<dbReference type="CDD" id="cd00093">
    <property type="entry name" value="HTH_XRE"/>
    <property type="match status" value="1"/>
</dbReference>
<proteinExistence type="predicted"/>
<comment type="caution">
    <text evidence="3">The sequence shown here is derived from an EMBL/GenBank/DDBJ whole genome shotgun (WGS) entry which is preliminary data.</text>
</comment>
<dbReference type="InterPro" id="IPR010982">
    <property type="entry name" value="Lambda_DNA-bd_dom_sf"/>
</dbReference>
<dbReference type="InterPro" id="IPR001387">
    <property type="entry name" value="Cro/C1-type_HTH"/>
</dbReference>
<evidence type="ECO:0000313" key="4">
    <source>
        <dbReference type="Proteomes" id="UP000185568"/>
    </source>
</evidence>
<organism evidence="3 4">
    <name type="scientific">Domibacillus antri</name>
    <dbReference type="NCBI Taxonomy" id="1714264"/>
    <lineage>
        <taxon>Bacteria</taxon>
        <taxon>Bacillati</taxon>
        <taxon>Bacillota</taxon>
        <taxon>Bacilli</taxon>
        <taxon>Bacillales</taxon>
        <taxon>Bacillaceae</taxon>
        <taxon>Domibacillus</taxon>
    </lineage>
</organism>
<evidence type="ECO:0000313" key="3">
    <source>
        <dbReference type="EMBL" id="OLN21431.1"/>
    </source>
</evidence>
<evidence type="ECO:0000259" key="2">
    <source>
        <dbReference type="PROSITE" id="PS50943"/>
    </source>
</evidence>
<dbReference type="Gene3D" id="1.10.260.40">
    <property type="entry name" value="lambda repressor-like DNA-binding domains"/>
    <property type="match status" value="1"/>
</dbReference>
<sequence>MNEEQKKLMGMRIKQKRLGIGLSQEEMSEKLGMKRTNIANYEAGRVVPPGNVLMAMSQLFKVSTDYILGLSDEEWHESATSDKDISSIQRARKNMSEDDWNRMMQIMKLSFVKAFSEEDDDDEDDF</sequence>
<gene>
    <name evidence="3" type="ORF">BTO30_15050</name>
</gene>
<dbReference type="AlphaFoldDB" id="A0A1Q8Q2A2"/>
<dbReference type="EMBL" id="MSDU01000048">
    <property type="protein sequence ID" value="OLN21431.1"/>
    <property type="molecule type" value="Genomic_DNA"/>
</dbReference>
<accession>A0A1Q8Q2A2</accession>
<evidence type="ECO:0000256" key="1">
    <source>
        <dbReference type="ARBA" id="ARBA00023125"/>
    </source>
</evidence>